<dbReference type="Gene3D" id="2.60.40.10">
    <property type="entry name" value="Immunoglobulins"/>
    <property type="match status" value="2"/>
</dbReference>
<dbReference type="Proteomes" id="UP000325440">
    <property type="component" value="Unassembled WGS sequence"/>
</dbReference>
<dbReference type="SMART" id="SM00060">
    <property type="entry name" value="FN3"/>
    <property type="match status" value="2"/>
</dbReference>
<dbReference type="GO" id="GO:0035097">
    <property type="term" value="C:histone methyltransferase complex"/>
    <property type="evidence" value="ECO:0007669"/>
    <property type="project" value="TreeGrafter"/>
</dbReference>
<reference evidence="3 4" key="1">
    <citation type="submission" date="2019-08" db="EMBL/GenBank/DDBJ databases">
        <authorList>
            <person name="Alioto T."/>
            <person name="Alioto T."/>
            <person name="Gomez Garrido J."/>
        </authorList>
    </citation>
    <scope>NUCLEOTIDE SEQUENCE [LARGE SCALE GENOMIC DNA]</scope>
</reference>
<dbReference type="OrthoDB" id="10001928at2759"/>
<evidence type="ECO:0000313" key="4">
    <source>
        <dbReference type="Proteomes" id="UP000325440"/>
    </source>
</evidence>
<dbReference type="InterPro" id="IPR013783">
    <property type="entry name" value="Ig-like_fold"/>
</dbReference>
<dbReference type="InterPro" id="IPR036116">
    <property type="entry name" value="FN3_sf"/>
</dbReference>
<dbReference type="PANTHER" id="PTHR46003">
    <property type="entry name" value="HOST CELL FACTOR"/>
    <property type="match status" value="1"/>
</dbReference>
<dbReference type="InterPro" id="IPR003961">
    <property type="entry name" value="FN3_dom"/>
</dbReference>
<feature type="domain" description="Fibronectin type-III" evidence="2">
    <location>
        <begin position="197"/>
        <end position="287"/>
    </location>
</feature>
<protein>
    <submittedName>
        <fullName evidence="3">Fibronectin type III,Immunoglobulin-like fold</fullName>
    </submittedName>
</protein>
<sequence length="431" mass="47444">MDDNNFIDISIQIDSEANNTFHFNIVEVNTSEGIESAQQDPVDEPAPENFVKAETLVESAVLKQESLIQETKDEIVPIGHSNLIYETQQQDILVIESVPNIVVKSENSASDQHSVLCTKTSELNNLIIKEFSEVSTEEEGPSQHVGPSGVNLKYTIEENQIKNLENTLIVNNTDQKDMNKSKNETADDESVNSVMVKPTKPVVKKADEPVWCDVGIIKGTTCKVKQFHSAFITDEHESTTLDNLTDYTNKLKINLEPGTAYKFRVAAINACGRGEWSDVSIFKTCTPGFPGAPVSIKVAKTPNGATITWDAPMNSGKILEYSVCMAIKSPKEGTVNNRKSTTTNYYFVRIYSGPDNTAVASNETLGAALIDRTKAPAIVFRIAAKNAKGYGPATQVRWLQQNAVFGSNKDLLMRRESLENLLIGIPKKLKV</sequence>
<dbReference type="GO" id="GO:0003713">
    <property type="term" value="F:transcription coactivator activity"/>
    <property type="evidence" value="ECO:0007669"/>
    <property type="project" value="TreeGrafter"/>
</dbReference>
<dbReference type="PANTHER" id="PTHR46003:SF1">
    <property type="entry name" value="HOST CELL FACTOR"/>
    <property type="match status" value="1"/>
</dbReference>
<keyword evidence="4" id="KW-1185">Reference proteome</keyword>
<organism evidence="3 4">
    <name type="scientific">Cinara cedri</name>
    <dbReference type="NCBI Taxonomy" id="506608"/>
    <lineage>
        <taxon>Eukaryota</taxon>
        <taxon>Metazoa</taxon>
        <taxon>Ecdysozoa</taxon>
        <taxon>Arthropoda</taxon>
        <taxon>Hexapoda</taxon>
        <taxon>Insecta</taxon>
        <taxon>Pterygota</taxon>
        <taxon>Neoptera</taxon>
        <taxon>Paraneoptera</taxon>
        <taxon>Hemiptera</taxon>
        <taxon>Sternorrhyncha</taxon>
        <taxon>Aphidomorpha</taxon>
        <taxon>Aphidoidea</taxon>
        <taxon>Aphididae</taxon>
        <taxon>Lachninae</taxon>
        <taxon>Cinara</taxon>
    </lineage>
</organism>
<gene>
    <name evidence="3" type="ORF">CINCED_3A002518</name>
</gene>
<dbReference type="AlphaFoldDB" id="A0A5E4MSR9"/>
<accession>A0A5E4MSR9</accession>
<evidence type="ECO:0000256" key="1">
    <source>
        <dbReference type="ARBA" id="ARBA00022441"/>
    </source>
</evidence>
<dbReference type="SUPFAM" id="SSF49265">
    <property type="entry name" value="Fibronectin type III"/>
    <property type="match status" value="1"/>
</dbReference>
<keyword evidence="1" id="KW-0880">Kelch repeat</keyword>
<dbReference type="GO" id="GO:0006338">
    <property type="term" value="P:chromatin remodeling"/>
    <property type="evidence" value="ECO:0007669"/>
    <property type="project" value="TreeGrafter"/>
</dbReference>
<evidence type="ECO:0000313" key="3">
    <source>
        <dbReference type="EMBL" id="VVC34665.1"/>
    </source>
</evidence>
<proteinExistence type="predicted"/>
<dbReference type="PROSITE" id="PS50853">
    <property type="entry name" value="FN3"/>
    <property type="match status" value="1"/>
</dbReference>
<dbReference type="InterPro" id="IPR043536">
    <property type="entry name" value="HCF1/2"/>
</dbReference>
<evidence type="ECO:0000259" key="2">
    <source>
        <dbReference type="PROSITE" id="PS50853"/>
    </source>
</evidence>
<dbReference type="CDD" id="cd00063">
    <property type="entry name" value="FN3"/>
    <property type="match status" value="2"/>
</dbReference>
<name>A0A5E4MSR9_9HEMI</name>
<dbReference type="EMBL" id="CABPRJ010001006">
    <property type="protein sequence ID" value="VVC34665.1"/>
    <property type="molecule type" value="Genomic_DNA"/>
</dbReference>